<dbReference type="EnsemblPlants" id="Pp3c1_14940V3.2">
    <property type="protein sequence ID" value="PAC:32969609.CDS.1"/>
    <property type="gene ID" value="Pp3c1_14940"/>
</dbReference>
<dbReference type="EnsemblPlants" id="Pp3c1_14940V3.1">
    <property type="protein sequence ID" value="PAC:32969608.CDS.1"/>
    <property type="gene ID" value="Pp3c1_14940"/>
</dbReference>
<dbReference type="PaxDb" id="3218-PP1S230_45V6.1"/>
<reference evidence="1 3" key="2">
    <citation type="journal article" date="2018" name="Plant J.">
        <title>The Physcomitrella patens chromosome-scale assembly reveals moss genome structure and evolution.</title>
        <authorList>
            <person name="Lang D."/>
            <person name="Ullrich K.K."/>
            <person name="Murat F."/>
            <person name="Fuchs J."/>
            <person name="Jenkins J."/>
            <person name="Haas F.B."/>
            <person name="Piednoel M."/>
            <person name="Gundlach H."/>
            <person name="Van Bel M."/>
            <person name="Meyberg R."/>
            <person name="Vives C."/>
            <person name="Morata J."/>
            <person name="Symeonidi A."/>
            <person name="Hiss M."/>
            <person name="Muchero W."/>
            <person name="Kamisugi Y."/>
            <person name="Saleh O."/>
            <person name="Blanc G."/>
            <person name="Decker E.L."/>
            <person name="van Gessel N."/>
            <person name="Grimwood J."/>
            <person name="Hayes R.D."/>
            <person name="Graham S.W."/>
            <person name="Gunter L.E."/>
            <person name="McDaniel S.F."/>
            <person name="Hoernstein S.N.W."/>
            <person name="Larsson A."/>
            <person name="Li F.W."/>
            <person name="Perroud P.F."/>
            <person name="Phillips J."/>
            <person name="Ranjan P."/>
            <person name="Rokshar D.S."/>
            <person name="Rothfels C.J."/>
            <person name="Schneider L."/>
            <person name="Shu S."/>
            <person name="Stevenson D.W."/>
            <person name="Thummler F."/>
            <person name="Tillich M."/>
            <person name="Villarreal Aguilar J.C."/>
            <person name="Widiez T."/>
            <person name="Wong G.K."/>
            <person name="Wymore A."/>
            <person name="Zhang Y."/>
            <person name="Zimmer A.D."/>
            <person name="Quatrano R.S."/>
            <person name="Mayer K.F.X."/>
            <person name="Goodstein D."/>
            <person name="Casacuberta J.M."/>
            <person name="Vandepoele K."/>
            <person name="Reski R."/>
            <person name="Cuming A.C."/>
            <person name="Tuskan G.A."/>
            <person name="Maumus F."/>
            <person name="Salse J."/>
            <person name="Schmutz J."/>
            <person name="Rensing S.A."/>
        </authorList>
    </citation>
    <scope>NUCLEOTIDE SEQUENCE [LARGE SCALE GENOMIC DNA]</scope>
    <source>
        <strain evidence="2 3">cv. Gransden 2004</strain>
    </source>
</reference>
<accession>A0A2K1L8A9</accession>
<keyword evidence="3" id="KW-1185">Reference proteome</keyword>
<evidence type="ECO:0000313" key="1">
    <source>
        <dbReference type="EMBL" id="PNR62252.1"/>
    </source>
</evidence>
<sequence>MEHRYRRSNHGRNDAAGAKAMLEAPEGPLNVETVSKRNGGHVPACDELLLHHEKLHSWGACLSAQSDARGAAASATNTTLFRWRKIDSCKPCERHFVQSVSR</sequence>
<reference evidence="1 3" key="1">
    <citation type="journal article" date="2008" name="Science">
        <title>The Physcomitrella genome reveals evolutionary insights into the conquest of land by plants.</title>
        <authorList>
            <person name="Rensing S."/>
            <person name="Lang D."/>
            <person name="Zimmer A."/>
            <person name="Terry A."/>
            <person name="Salamov A."/>
            <person name="Shapiro H."/>
            <person name="Nishiyama T."/>
            <person name="Perroud P.-F."/>
            <person name="Lindquist E."/>
            <person name="Kamisugi Y."/>
            <person name="Tanahashi T."/>
            <person name="Sakakibara K."/>
            <person name="Fujita T."/>
            <person name="Oishi K."/>
            <person name="Shin-I T."/>
            <person name="Kuroki Y."/>
            <person name="Toyoda A."/>
            <person name="Suzuki Y."/>
            <person name="Hashimoto A."/>
            <person name="Yamaguchi K."/>
            <person name="Sugano A."/>
            <person name="Kohara Y."/>
            <person name="Fujiyama A."/>
            <person name="Anterola A."/>
            <person name="Aoki S."/>
            <person name="Ashton N."/>
            <person name="Barbazuk W.B."/>
            <person name="Barker E."/>
            <person name="Bennetzen J."/>
            <person name="Bezanilla M."/>
            <person name="Blankenship R."/>
            <person name="Cho S.H."/>
            <person name="Dutcher S."/>
            <person name="Estelle M."/>
            <person name="Fawcett J.A."/>
            <person name="Gundlach H."/>
            <person name="Hanada K."/>
            <person name="Heyl A."/>
            <person name="Hicks K.A."/>
            <person name="Hugh J."/>
            <person name="Lohr M."/>
            <person name="Mayer K."/>
            <person name="Melkozernov A."/>
            <person name="Murata T."/>
            <person name="Nelson D."/>
            <person name="Pils B."/>
            <person name="Prigge M."/>
            <person name="Reiss B."/>
            <person name="Renner T."/>
            <person name="Rombauts S."/>
            <person name="Rushton P."/>
            <person name="Sanderfoot A."/>
            <person name="Schween G."/>
            <person name="Shiu S.-H."/>
            <person name="Stueber K."/>
            <person name="Theodoulou F.L."/>
            <person name="Tu H."/>
            <person name="Van de Peer Y."/>
            <person name="Verrier P.J."/>
            <person name="Waters E."/>
            <person name="Wood A."/>
            <person name="Yang L."/>
            <person name="Cove D."/>
            <person name="Cuming A."/>
            <person name="Hasebe M."/>
            <person name="Lucas S."/>
            <person name="Mishler D.B."/>
            <person name="Reski R."/>
            <person name="Grigoriev I."/>
            <person name="Quatrano R.S."/>
            <person name="Boore J.L."/>
        </authorList>
    </citation>
    <scope>NUCLEOTIDE SEQUENCE [LARGE SCALE GENOMIC DNA]</scope>
    <source>
        <strain evidence="2 3">cv. Gransden 2004</strain>
    </source>
</reference>
<proteinExistence type="predicted"/>
<evidence type="ECO:0000313" key="2">
    <source>
        <dbReference type="EnsemblPlants" id="PAC:32969608.CDS.1"/>
    </source>
</evidence>
<protein>
    <submittedName>
        <fullName evidence="1 2">Uncharacterized protein</fullName>
    </submittedName>
</protein>
<name>A0A2K1L8A9_PHYPA</name>
<dbReference type="Proteomes" id="UP000006727">
    <property type="component" value="Chromosome 1"/>
</dbReference>
<reference evidence="2" key="3">
    <citation type="submission" date="2020-12" db="UniProtKB">
        <authorList>
            <consortium name="EnsemblPlants"/>
        </authorList>
    </citation>
    <scope>IDENTIFICATION</scope>
</reference>
<gene>
    <name evidence="1" type="ORF">PHYPA_000676</name>
</gene>
<dbReference type="Gramene" id="Pp3c1_14940V3.1">
    <property type="protein sequence ID" value="PAC:32969608.CDS.1"/>
    <property type="gene ID" value="Pp3c1_14940"/>
</dbReference>
<dbReference type="EMBL" id="ABEU02000001">
    <property type="protein sequence ID" value="PNR62252.1"/>
    <property type="molecule type" value="Genomic_DNA"/>
</dbReference>
<dbReference type="Gramene" id="Pp3c1_14940V3.2">
    <property type="protein sequence ID" value="PAC:32969609.CDS.1"/>
    <property type="gene ID" value="Pp3c1_14940"/>
</dbReference>
<dbReference type="InParanoid" id="A0A2K1L8A9"/>
<organism evidence="1">
    <name type="scientific">Physcomitrium patens</name>
    <name type="common">Spreading-leaved earth moss</name>
    <name type="synonym">Physcomitrella patens</name>
    <dbReference type="NCBI Taxonomy" id="3218"/>
    <lineage>
        <taxon>Eukaryota</taxon>
        <taxon>Viridiplantae</taxon>
        <taxon>Streptophyta</taxon>
        <taxon>Embryophyta</taxon>
        <taxon>Bryophyta</taxon>
        <taxon>Bryophytina</taxon>
        <taxon>Bryopsida</taxon>
        <taxon>Funariidae</taxon>
        <taxon>Funariales</taxon>
        <taxon>Funariaceae</taxon>
        <taxon>Physcomitrium</taxon>
    </lineage>
</organism>
<evidence type="ECO:0000313" key="3">
    <source>
        <dbReference type="Proteomes" id="UP000006727"/>
    </source>
</evidence>
<dbReference type="AlphaFoldDB" id="A0A2K1L8A9"/>